<evidence type="ECO:0000256" key="2">
    <source>
        <dbReference type="ARBA" id="ARBA00023015"/>
    </source>
</evidence>
<dbReference type="Pfam" id="PF08281">
    <property type="entry name" value="Sigma70_r4_2"/>
    <property type="match status" value="1"/>
</dbReference>
<keyword evidence="4" id="KW-0804">Transcription</keyword>
<gene>
    <name evidence="7" type="ORF">ACFSFW_16810</name>
</gene>
<dbReference type="SUPFAM" id="SSF88659">
    <property type="entry name" value="Sigma3 and sigma4 domains of RNA polymerase sigma factors"/>
    <property type="match status" value="1"/>
</dbReference>
<dbReference type="InterPro" id="IPR039425">
    <property type="entry name" value="RNA_pol_sigma-70-like"/>
</dbReference>
<dbReference type="Proteomes" id="UP001597227">
    <property type="component" value="Unassembled WGS sequence"/>
</dbReference>
<proteinExistence type="inferred from homology"/>
<dbReference type="RefSeq" id="WP_388039974.1">
    <property type="nucleotide sequence ID" value="NZ_JBHUEK010000025.1"/>
</dbReference>
<evidence type="ECO:0000259" key="5">
    <source>
        <dbReference type="Pfam" id="PF04542"/>
    </source>
</evidence>
<dbReference type="InterPro" id="IPR013249">
    <property type="entry name" value="RNA_pol_sigma70_r4_t2"/>
</dbReference>
<dbReference type="InterPro" id="IPR007627">
    <property type="entry name" value="RNA_pol_sigma70_r2"/>
</dbReference>
<reference evidence="8" key="1">
    <citation type="journal article" date="2019" name="Int. J. Syst. Evol. Microbiol.">
        <title>The Global Catalogue of Microorganisms (GCM) 10K type strain sequencing project: providing services to taxonomists for standard genome sequencing and annotation.</title>
        <authorList>
            <consortium name="The Broad Institute Genomics Platform"/>
            <consortium name="The Broad Institute Genome Sequencing Center for Infectious Disease"/>
            <person name="Wu L."/>
            <person name="Ma J."/>
        </authorList>
    </citation>
    <scope>NUCLEOTIDE SEQUENCE [LARGE SCALE GENOMIC DNA]</scope>
    <source>
        <strain evidence="8">CCUG 15531</strain>
    </source>
</reference>
<dbReference type="NCBIfam" id="TIGR02937">
    <property type="entry name" value="sigma70-ECF"/>
    <property type="match status" value="1"/>
</dbReference>
<dbReference type="EMBL" id="JBHUEK010000025">
    <property type="protein sequence ID" value="MFD1780327.1"/>
    <property type="molecule type" value="Genomic_DNA"/>
</dbReference>
<evidence type="ECO:0000313" key="8">
    <source>
        <dbReference type="Proteomes" id="UP001597227"/>
    </source>
</evidence>
<evidence type="ECO:0000256" key="1">
    <source>
        <dbReference type="ARBA" id="ARBA00010641"/>
    </source>
</evidence>
<organism evidence="7 8">
    <name type="scientific">Fredinandcohnia salidurans</name>
    <dbReference type="NCBI Taxonomy" id="2595041"/>
    <lineage>
        <taxon>Bacteria</taxon>
        <taxon>Bacillati</taxon>
        <taxon>Bacillota</taxon>
        <taxon>Bacilli</taxon>
        <taxon>Bacillales</taxon>
        <taxon>Bacillaceae</taxon>
        <taxon>Fredinandcohnia</taxon>
    </lineage>
</organism>
<keyword evidence="8" id="KW-1185">Reference proteome</keyword>
<keyword evidence="3" id="KW-0731">Sigma factor</keyword>
<comment type="caution">
    <text evidence="7">The sequence shown here is derived from an EMBL/GenBank/DDBJ whole genome shotgun (WGS) entry which is preliminary data.</text>
</comment>
<evidence type="ECO:0000256" key="4">
    <source>
        <dbReference type="ARBA" id="ARBA00023163"/>
    </source>
</evidence>
<dbReference type="InterPro" id="IPR013325">
    <property type="entry name" value="RNA_pol_sigma_r2"/>
</dbReference>
<sequence>MDISKEVKKARRGSKSSFEKLIMGHKLLMYRVAKTILMNDEDCADAMQEAIIKAYQKIDTLREPAYFKSWLCRIVLNECYQLLRQKKNVVNMEEWLEPQIMESGYEEFEVEQMLCKLSEDQSQLLKLFHIEGMSILELSQIYGVPENTIKTRLRRAREKMRELWDGKEEGSVWKNGKNK</sequence>
<feature type="domain" description="RNA polymerase sigma factor 70 region 4 type 2" evidence="6">
    <location>
        <begin position="109"/>
        <end position="160"/>
    </location>
</feature>
<dbReference type="CDD" id="cd06171">
    <property type="entry name" value="Sigma70_r4"/>
    <property type="match status" value="1"/>
</dbReference>
<name>A0ABW4MQU1_9BACI</name>
<evidence type="ECO:0000313" key="7">
    <source>
        <dbReference type="EMBL" id="MFD1780327.1"/>
    </source>
</evidence>
<dbReference type="PANTHER" id="PTHR43133">
    <property type="entry name" value="RNA POLYMERASE ECF-TYPE SIGMA FACTO"/>
    <property type="match status" value="1"/>
</dbReference>
<dbReference type="Gene3D" id="1.10.10.10">
    <property type="entry name" value="Winged helix-like DNA-binding domain superfamily/Winged helix DNA-binding domain"/>
    <property type="match status" value="1"/>
</dbReference>
<keyword evidence="2" id="KW-0805">Transcription regulation</keyword>
<dbReference type="PANTHER" id="PTHR43133:SF51">
    <property type="entry name" value="RNA POLYMERASE SIGMA FACTOR"/>
    <property type="match status" value="1"/>
</dbReference>
<dbReference type="Gene3D" id="1.10.1740.10">
    <property type="match status" value="1"/>
</dbReference>
<dbReference type="InterPro" id="IPR013324">
    <property type="entry name" value="RNA_pol_sigma_r3/r4-like"/>
</dbReference>
<accession>A0ABW4MQU1</accession>
<dbReference type="InterPro" id="IPR036388">
    <property type="entry name" value="WH-like_DNA-bd_sf"/>
</dbReference>
<evidence type="ECO:0000259" key="6">
    <source>
        <dbReference type="Pfam" id="PF08281"/>
    </source>
</evidence>
<dbReference type="SUPFAM" id="SSF88946">
    <property type="entry name" value="Sigma2 domain of RNA polymerase sigma factors"/>
    <property type="match status" value="1"/>
</dbReference>
<dbReference type="InterPro" id="IPR014284">
    <property type="entry name" value="RNA_pol_sigma-70_dom"/>
</dbReference>
<feature type="domain" description="RNA polymerase sigma-70 region 2" evidence="5">
    <location>
        <begin position="21"/>
        <end position="87"/>
    </location>
</feature>
<protein>
    <submittedName>
        <fullName evidence="7">RNA polymerase sigma factor</fullName>
    </submittedName>
</protein>
<dbReference type="Pfam" id="PF04542">
    <property type="entry name" value="Sigma70_r2"/>
    <property type="match status" value="1"/>
</dbReference>
<comment type="similarity">
    <text evidence="1">Belongs to the sigma-70 factor family. ECF subfamily.</text>
</comment>
<evidence type="ECO:0000256" key="3">
    <source>
        <dbReference type="ARBA" id="ARBA00023082"/>
    </source>
</evidence>